<reference evidence="3" key="3">
    <citation type="submission" date="2018-08" db="UniProtKB">
        <authorList>
            <consortium name="EnsemblPlants"/>
        </authorList>
    </citation>
    <scope>IDENTIFICATION</scope>
    <source>
        <strain evidence="3">cv. Bd21</strain>
    </source>
</reference>
<gene>
    <name evidence="2" type="ORF">BRADI_2g19320v3</name>
</gene>
<dbReference type="Gramene" id="PNT70870">
    <property type="protein sequence ID" value="PNT70870"/>
    <property type="gene ID" value="BRADI_2g19320v3"/>
</dbReference>
<dbReference type="EMBL" id="CM000881">
    <property type="protein sequence ID" value="PNT70870.1"/>
    <property type="molecule type" value="Genomic_DNA"/>
</dbReference>
<evidence type="ECO:0000313" key="3">
    <source>
        <dbReference type="EnsemblPlants" id="PNT70870"/>
    </source>
</evidence>
<evidence type="ECO:0000313" key="4">
    <source>
        <dbReference type="Proteomes" id="UP000008810"/>
    </source>
</evidence>
<dbReference type="PANTHER" id="PTHR35545">
    <property type="entry name" value="F-BOX DOMAIN-CONTAINING PROTEIN"/>
    <property type="match status" value="1"/>
</dbReference>
<reference evidence="2" key="2">
    <citation type="submission" date="2017-06" db="EMBL/GenBank/DDBJ databases">
        <title>WGS assembly of Brachypodium distachyon.</title>
        <authorList>
            <consortium name="The International Brachypodium Initiative"/>
            <person name="Lucas S."/>
            <person name="Harmon-Smith M."/>
            <person name="Lail K."/>
            <person name="Tice H."/>
            <person name="Grimwood J."/>
            <person name="Bruce D."/>
            <person name="Barry K."/>
            <person name="Shu S."/>
            <person name="Lindquist E."/>
            <person name="Wang M."/>
            <person name="Pitluck S."/>
            <person name="Vogel J.P."/>
            <person name="Garvin D.F."/>
            <person name="Mockler T.C."/>
            <person name="Schmutz J."/>
            <person name="Rokhsar D."/>
            <person name="Bevan M.W."/>
        </authorList>
    </citation>
    <scope>NUCLEOTIDE SEQUENCE</scope>
    <source>
        <strain evidence="2">Bd21</strain>
    </source>
</reference>
<feature type="region of interest" description="Disordered" evidence="1">
    <location>
        <begin position="251"/>
        <end position="273"/>
    </location>
</feature>
<dbReference type="OrthoDB" id="592278at2759"/>
<protein>
    <recommendedName>
        <fullName evidence="5">FBD domain-containing protein</fullName>
    </recommendedName>
</protein>
<dbReference type="ExpressionAtlas" id="A0A2K2D9B2">
    <property type="expression patterns" value="baseline"/>
</dbReference>
<dbReference type="AlphaFoldDB" id="A0A2K2D9B2"/>
<evidence type="ECO:0008006" key="5">
    <source>
        <dbReference type="Google" id="ProtNLM"/>
    </source>
</evidence>
<feature type="non-terminal residue" evidence="2">
    <location>
        <position position="1"/>
    </location>
</feature>
<dbReference type="Proteomes" id="UP000008810">
    <property type="component" value="Chromosome 2"/>
</dbReference>
<dbReference type="InParanoid" id="A0A2K2D9B2"/>
<proteinExistence type="predicted"/>
<dbReference type="EnsemblPlants" id="PNT70870">
    <property type="protein sequence ID" value="PNT70870"/>
    <property type="gene ID" value="BRADI_2g19320v3"/>
</dbReference>
<name>A0A2K2D9B2_BRADI</name>
<accession>A0A2K2D9B2</accession>
<dbReference type="PANTHER" id="PTHR35545:SF27">
    <property type="entry name" value="FBD DOMAIN-CONTAINING PROTEIN"/>
    <property type="match status" value="1"/>
</dbReference>
<reference evidence="2 3" key="1">
    <citation type="journal article" date="2010" name="Nature">
        <title>Genome sequencing and analysis of the model grass Brachypodium distachyon.</title>
        <authorList>
            <consortium name="International Brachypodium Initiative"/>
        </authorList>
    </citation>
    <scope>NUCLEOTIDE SEQUENCE [LARGE SCALE GENOMIC DNA]</scope>
    <source>
        <strain evidence="2 3">Bd21</strain>
    </source>
</reference>
<organism evidence="2">
    <name type="scientific">Brachypodium distachyon</name>
    <name type="common">Purple false brome</name>
    <name type="synonym">Trachynia distachya</name>
    <dbReference type="NCBI Taxonomy" id="15368"/>
    <lineage>
        <taxon>Eukaryota</taxon>
        <taxon>Viridiplantae</taxon>
        <taxon>Streptophyta</taxon>
        <taxon>Embryophyta</taxon>
        <taxon>Tracheophyta</taxon>
        <taxon>Spermatophyta</taxon>
        <taxon>Magnoliopsida</taxon>
        <taxon>Liliopsida</taxon>
        <taxon>Poales</taxon>
        <taxon>Poaceae</taxon>
        <taxon>BOP clade</taxon>
        <taxon>Pooideae</taxon>
        <taxon>Stipodae</taxon>
        <taxon>Brachypodieae</taxon>
        <taxon>Brachypodium</taxon>
    </lineage>
</organism>
<evidence type="ECO:0000256" key="1">
    <source>
        <dbReference type="SAM" id="MobiDB-lite"/>
    </source>
</evidence>
<evidence type="ECO:0000313" key="2">
    <source>
        <dbReference type="EMBL" id="PNT70870.1"/>
    </source>
</evidence>
<keyword evidence="4" id="KW-1185">Reference proteome</keyword>
<feature type="compositionally biased region" description="Polar residues" evidence="1">
    <location>
        <begin position="253"/>
        <end position="273"/>
    </location>
</feature>
<sequence>QLKQLTLYHWLDGWRTVWTIDAPNSKLSVLVLLTCRFERLYFVCLPKLEKLVLDTWEPHSVPLSFGFVPSLGEVELTCGATLDQILLKLSDPLHGATGIHTLTLDFQAENLWMQPEIKQLRTAFNKPRNLSVRGIFAEFDILWATAFLEAAPSVEILQIEVCDHACDVDGEDRLWTFAERKSPQWEIDLGSSKNLLLNELQFIGFRSLKQHFSFIRAVMERAPRLQTIVLSGDEQCDKCDALCVASPRDSVLPKNQSRKSWSGELQTACSHPK</sequence>